<evidence type="ECO:0000256" key="1">
    <source>
        <dbReference type="SAM" id="MobiDB-lite"/>
    </source>
</evidence>
<protein>
    <submittedName>
        <fullName evidence="2">Uncharacterized protein</fullName>
    </submittedName>
</protein>
<dbReference type="EMBL" id="LGRX02022461">
    <property type="protein sequence ID" value="KAK3255591.1"/>
    <property type="molecule type" value="Genomic_DNA"/>
</dbReference>
<feature type="region of interest" description="Disordered" evidence="1">
    <location>
        <begin position="150"/>
        <end position="180"/>
    </location>
</feature>
<reference evidence="2 3" key="1">
    <citation type="journal article" date="2015" name="Genome Biol. Evol.">
        <title>Comparative Genomics of a Bacterivorous Green Alga Reveals Evolutionary Causalities and Consequences of Phago-Mixotrophic Mode of Nutrition.</title>
        <authorList>
            <person name="Burns J.A."/>
            <person name="Paasch A."/>
            <person name="Narechania A."/>
            <person name="Kim E."/>
        </authorList>
    </citation>
    <scope>NUCLEOTIDE SEQUENCE [LARGE SCALE GENOMIC DNA]</scope>
    <source>
        <strain evidence="2 3">PLY_AMNH</strain>
    </source>
</reference>
<keyword evidence="3" id="KW-1185">Reference proteome</keyword>
<comment type="caution">
    <text evidence="2">The sequence shown here is derived from an EMBL/GenBank/DDBJ whole genome shotgun (WGS) entry which is preliminary data.</text>
</comment>
<name>A0AAE0F9Y7_9CHLO</name>
<dbReference type="AlphaFoldDB" id="A0AAE0F9Y7"/>
<evidence type="ECO:0000313" key="3">
    <source>
        <dbReference type="Proteomes" id="UP001190700"/>
    </source>
</evidence>
<sequence>MGPTVFSDRTLVYENKGLHKAETVIAAGNGKGHQYLAIGRDLAGPDTTCRHGPRNNVPHPLPEPAFRVAGKNGESVDSRCVATPKQGQRIPPTRIHHVSNKEWDDAMFNGVAAASQFSKYVASGRHKETYEDTKVKYGIQYNAEEKETRRLLKEKAANRKRAPHAGRDTKSSLTFGAGGK</sequence>
<gene>
    <name evidence="2" type="ORF">CYMTET_35234</name>
</gene>
<evidence type="ECO:0000313" key="2">
    <source>
        <dbReference type="EMBL" id="KAK3255591.1"/>
    </source>
</evidence>
<accession>A0AAE0F9Y7</accession>
<proteinExistence type="predicted"/>
<dbReference type="Proteomes" id="UP001190700">
    <property type="component" value="Unassembled WGS sequence"/>
</dbReference>
<organism evidence="2 3">
    <name type="scientific">Cymbomonas tetramitiformis</name>
    <dbReference type="NCBI Taxonomy" id="36881"/>
    <lineage>
        <taxon>Eukaryota</taxon>
        <taxon>Viridiplantae</taxon>
        <taxon>Chlorophyta</taxon>
        <taxon>Pyramimonadophyceae</taxon>
        <taxon>Pyramimonadales</taxon>
        <taxon>Pyramimonadaceae</taxon>
        <taxon>Cymbomonas</taxon>
    </lineage>
</organism>